<dbReference type="NCBIfam" id="NF003322">
    <property type="entry name" value="PRK04334.1-2"/>
    <property type="match status" value="1"/>
</dbReference>
<accession>A0A917AI56</accession>
<dbReference type="InterPro" id="IPR007183">
    <property type="entry name" value="UPF0280"/>
</dbReference>
<dbReference type="Gene3D" id="3.10.520.10">
    <property type="entry name" value="ApbE-like domains"/>
    <property type="match status" value="1"/>
</dbReference>
<dbReference type="RefSeq" id="WP_188479876.1">
    <property type="nucleotide sequence ID" value="NZ_BMFJ01000007.1"/>
</dbReference>
<comment type="caution">
    <text evidence="1">The sequence shown here is derived from an EMBL/GenBank/DDBJ whole genome shotgun (WGS) entry which is preliminary data.</text>
</comment>
<sequence length="288" mass="29716">MSWQETPSAGLMPDGRLRLTHGPIDLIVTAEGASDAARNALARARDAFLPVLDRLVTELPRLRAPDGPDLTGPVARRMQTATDRFAPTFVTPMAAVAGSVADHILAAMLPPGHALDRAHVNNGGDIALWTGTTPLHLAICEDPVTGAAGARASIAPGDGIGGVATSGWRGRSFSLGIADAVTVLAADAATADAAATLIANAVNLPRHPGIRRAPARSLAPDSDLGDRMVTTDVAPLPDDDLARALRAGVMVAEDYRDRGLIVAACLACQGMRRTIGSAVAEHRTLAHA</sequence>
<name>A0A917AI56_9RHOB</name>
<protein>
    <submittedName>
        <fullName evidence="1">Thiamine biosynthesis protein ApbE</fullName>
    </submittedName>
</protein>
<organism evidence="1 2">
    <name type="scientific">Primorskyibacter flagellatus</name>
    <dbReference type="NCBI Taxonomy" id="1387277"/>
    <lineage>
        <taxon>Bacteria</taxon>
        <taxon>Pseudomonadati</taxon>
        <taxon>Pseudomonadota</taxon>
        <taxon>Alphaproteobacteria</taxon>
        <taxon>Rhodobacterales</taxon>
        <taxon>Roseobacteraceae</taxon>
        <taxon>Primorskyibacter</taxon>
    </lineage>
</organism>
<gene>
    <name evidence="1" type="ORF">GCM10011360_45200</name>
</gene>
<reference evidence="2" key="1">
    <citation type="journal article" date="2019" name="Int. J. Syst. Evol. Microbiol.">
        <title>The Global Catalogue of Microorganisms (GCM) 10K type strain sequencing project: providing services to taxonomists for standard genome sequencing and annotation.</title>
        <authorList>
            <consortium name="The Broad Institute Genomics Platform"/>
            <consortium name="The Broad Institute Genome Sequencing Center for Infectious Disease"/>
            <person name="Wu L."/>
            <person name="Ma J."/>
        </authorList>
    </citation>
    <scope>NUCLEOTIDE SEQUENCE [LARGE SCALE GENOMIC DNA]</scope>
    <source>
        <strain evidence="2">CGMCC 1.12664</strain>
    </source>
</reference>
<proteinExistence type="predicted"/>
<keyword evidence="2" id="KW-1185">Reference proteome</keyword>
<evidence type="ECO:0000313" key="2">
    <source>
        <dbReference type="Proteomes" id="UP000612855"/>
    </source>
</evidence>
<dbReference type="Proteomes" id="UP000612855">
    <property type="component" value="Unassembled WGS sequence"/>
</dbReference>
<evidence type="ECO:0000313" key="1">
    <source>
        <dbReference type="EMBL" id="GGE53353.1"/>
    </source>
</evidence>
<dbReference type="AlphaFoldDB" id="A0A917AI56"/>
<dbReference type="SUPFAM" id="SSF143631">
    <property type="entry name" value="ApbE-like"/>
    <property type="match status" value="1"/>
</dbReference>
<dbReference type="EMBL" id="BMFJ01000007">
    <property type="protein sequence ID" value="GGE53353.1"/>
    <property type="molecule type" value="Genomic_DNA"/>
</dbReference>
<dbReference type="PIRSF" id="PIRSF006421">
    <property type="entry name" value="UCP006421"/>
    <property type="match status" value="1"/>
</dbReference>
<dbReference type="InterPro" id="IPR003374">
    <property type="entry name" value="ApbE-like_sf"/>
</dbReference>